<dbReference type="Gene3D" id="3.40.50.1820">
    <property type="entry name" value="alpha/beta hydrolase"/>
    <property type="match status" value="1"/>
</dbReference>
<proteinExistence type="predicted"/>
<evidence type="ECO:0000259" key="1">
    <source>
        <dbReference type="Pfam" id="PF01738"/>
    </source>
</evidence>
<reference evidence="2" key="1">
    <citation type="submission" date="2020-05" db="EMBL/GenBank/DDBJ databases">
        <authorList>
            <person name="Chiriac C."/>
            <person name="Salcher M."/>
            <person name="Ghai R."/>
            <person name="Kavagutti S V."/>
        </authorList>
    </citation>
    <scope>NUCLEOTIDE SEQUENCE</scope>
</reference>
<dbReference type="InterPro" id="IPR051049">
    <property type="entry name" value="Dienelactone_hydrolase-like"/>
</dbReference>
<evidence type="ECO:0000313" key="2">
    <source>
        <dbReference type="EMBL" id="CAB4736609.1"/>
    </source>
</evidence>
<protein>
    <submittedName>
        <fullName evidence="2">Unannotated protein</fullName>
    </submittedName>
</protein>
<dbReference type="PANTHER" id="PTHR46623:SF6">
    <property type="entry name" value="ALPHA_BETA-HYDROLASES SUPERFAMILY PROTEIN"/>
    <property type="match status" value="1"/>
</dbReference>
<gene>
    <name evidence="2" type="ORF">UFOPK2683_01620</name>
</gene>
<organism evidence="2">
    <name type="scientific">freshwater metagenome</name>
    <dbReference type="NCBI Taxonomy" id="449393"/>
    <lineage>
        <taxon>unclassified sequences</taxon>
        <taxon>metagenomes</taxon>
        <taxon>ecological metagenomes</taxon>
    </lineage>
</organism>
<feature type="domain" description="Dienelactone hydrolase" evidence="1">
    <location>
        <begin position="35"/>
        <end position="249"/>
    </location>
</feature>
<dbReference type="EMBL" id="CAEZYK010000143">
    <property type="protein sequence ID" value="CAB4736609.1"/>
    <property type="molecule type" value="Genomic_DNA"/>
</dbReference>
<name>A0A6J6SR11_9ZZZZ</name>
<dbReference type="SUPFAM" id="SSF53474">
    <property type="entry name" value="alpha/beta-Hydrolases"/>
    <property type="match status" value="1"/>
</dbReference>
<dbReference type="GO" id="GO:0016787">
    <property type="term" value="F:hydrolase activity"/>
    <property type="evidence" value="ECO:0007669"/>
    <property type="project" value="InterPro"/>
</dbReference>
<dbReference type="InterPro" id="IPR029058">
    <property type="entry name" value="AB_hydrolase_fold"/>
</dbReference>
<dbReference type="Pfam" id="PF01738">
    <property type="entry name" value="DLH"/>
    <property type="match status" value="1"/>
</dbReference>
<dbReference type="AlphaFoldDB" id="A0A6J6SR11"/>
<sequence length="250" mass="27521">MAQLDRGPYEAQKSRIFCSGANAVEIPASFASPLVTGSQARKFPGVVIHPDFMGLRPLFEDLSWRLATHGFSVICPDPFVHLSKEDQANLDPATRMRSMATLDDELQMHDLVAAANELTKLARISTMNVTGFCLGGMQVLKAAATGRFDRAVSFYGQLRLPPEWQGGTMGSPLGSLGQVCPTLAIFGALDPFSPAADIADLRKEWRDRPDCEILIYPKANHAFVHDPDRPSHRQSDALDAWVHTLDWFNS</sequence>
<dbReference type="PANTHER" id="PTHR46623">
    <property type="entry name" value="CARBOXYMETHYLENEBUTENOLIDASE-RELATED"/>
    <property type="match status" value="1"/>
</dbReference>
<accession>A0A6J6SR11</accession>
<dbReference type="InterPro" id="IPR002925">
    <property type="entry name" value="Dienelactn_hydro"/>
</dbReference>